<name>A0A1I7T4H7_9PELO</name>
<accession>A0A1I7T4H7</accession>
<organism evidence="2 3">
    <name type="scientific">Caenorhabditis tropicalis</name>
    <dbReference type="NCBI Taxonomy" id="1561998"/>
    <lineage>
        <taxon>Eukaryota</taxon>
        <taxon>Metazoa</taxon>
        <taxon>Ecdysozoa</taxon>
        <taxon>Nematoda</taxon>
        <taxon>Chromadorea</taxon>
        <taxon>Rhabditida</taxon>
        <taxon>Rhabditina</taxon>
        <taxon>Rhabditomorpha</taxon>
        <taxon>Rhabditoidea</taxon>
        <taxon>Rhabditidae</taxon>
        <taxon>Peloderinae</taxon>
        <taxon>Caenorhabditis</taxon>
    </lineage>
</organism>
<feature type="compositionally biased region" description="Acidic residues" evidence="1">
    <location>
        <begin position="41"/>
        <end position="50"/>
    </location>
</feature>
<dbReference type="AlphaFoldDB" id="A0A1I7T4H7"/>
<dbReference type="eggNOG" id="ENOG502TEJ1">
    <property type="taxonomic scope" value="Eukaryota"/>
</dbReference>
<dbReference type="WBParaSite" id="Csp11.Scaffold501.g2313.t1">
    <property type="protein sequence ID" value="Csp11.Scaffold501.g2313.t1"/>
    <property type="gene ID" value="Csp11.Scaffold501.g2313"/>
</dbReference>
<feature type="compositionally biased region" description="Low complexity" evidence="1">
    <location>
        <begin position="173"/>
        <end position="186"/>
    </location>
</feature>
<evidence type="ECO:0000313" key="3">
    <source>
        <dbReference type="WBParaSite" id="Csp11.Scaffold501.g2313.t1"/>
    </source>
</evidence>
<feature type="compositionally biased region" description="Polar residues" evidence="1">
    <location>
        <begin position="80"/>
        <end position="109"/>
    </location>
</feature>
<feature type="compositionally biased region" description="Polar residues" evidence="1">
    <location>
        <begin position="143"/>
        <end position="164"/>
    </location>
</feature>
<feature type="region of interest" description="Disordered" evidence="1">
    <location>
        <begin position="37"/>
        <end position="192"/>
    </location>
</feature>
<dbReference type="STRING" id="1561998.A0A1I7T4H7"/>
<proteinExistence type="predicted"/>
<dbReference type="Proteomes" id="UP000095282">
    <property type="component" value="Unplaced"/>
</dbReference>
<evidence type="ECO:0000256" key="1">
    <source>
        <dbReference type="SAM" id="MobiDB-lite"/>
    </source>
</evidence>
<sequence>MSMLRRPLTQLELCEDDIQWLSDQLSKKDNSCIDEIKTEAMEVDEEEPMDQSEPKQGISRRSLRSSDKKPDISGSAGQYPRTSMSSTRTPVATPSLSLSTPINMVSSSEMLVVPPPARLARQGRRTRASRVAEIAPPLFNAYDTPQQPATGANGSPTPSDSPESPNAHLYATPNNAASSSGGPSSNTRSQRH</sequence>
<evidence type="ECO:0000313" key="2">
    <source>
        <dbReference type="Proteomes" id="UP000095282"/>
    </source>
</evidence>
<reference evidence="3" key="1">
    <citation type="submission" date="2016-11" db="UniProtKB">
        <authorList>
            <consortium name="WormBaseParasite"/>
        </authorList>
    </citation>
    <scope>IDENTIFICATION</scope>
</reference>
<keyword evidence="2" id="KW-1185">Reference proteome</keyword>
<protein>
    <submittedName>
        <fullName evidence="3">Anaphase-promoting complex subunit CDC26</fullName>
    </submittedName>
</protein>